<dbReference type="KEGG" id="tml:GSTUM_00000850001"/>
<evidence type="ECO:0000256" key="4">
    <source>
        <dbReference type="ARBA" id="ARBA00022614"/>
    </source>
</evidence>
<accession>D5GCX3</accession>
<dbReference type="OMA" id="YGGHEAW"/>
<evidence type="ECO:0000256" key="8">
    <source>
        <dbReference type="SAM" id="MobiDB-lite"/>
    </source>
</evidence>
<dbReference type="GeneID" id="9183829"/>
<dbReference type="InterPro" id="IPR018222">
    <property type="entry name" value="Nuclear_transport_factor_2_euk"/>
</dbReference>
<dbReference type="HOGENOM" id="CLU_024991_1_0_1"/>
<feature type="domain" description="NTF2" evidence="9">
    <location>
        <begin position="391"/>
        <end position="556"/>
    </location>
</feature>
<dbReference type="GO" id="GO:0003723">
    <property type="term" value="F:RNA binding"/>
    <property type="evidence" value="ECO:0007669"/>
    <property type="project" value="TreeGrafter"/>
</dbReference>
<dbReference type="CDD" id="cd14342">
    <property type="entry name" value="UBA_TAP-C"/>
    <property type="match status" value="1"/>
</dbReference>
<evidence type="ECO:0000256" key="2">
    <source>
        <dbReference type="ARBA" id="ARBA00009285"/>
    </source>
</evidence>
<keyword evidence="5" id="KW-0677">Repeat</keyword>
<evidence type="ECO:0000256" key="6">
    <source>
        <dbReference type="ARBA" id="ARBA00022816"/>
    </source>
</evidence>
<dbReference type="Pfam" id="PF22602">
    <property type="entry name" value="NXF_NTF2"/>
    <property type="match status" value="1"/>
</dbReference>
<feature type="compositionally biased region" description="Basic and acidic residues" evidence="8">
    <location>
        <begin position="579"/>
        <end position="588"/>
    </location>
</feature>
<dbReference type="SMART" id="SM00804">
    <property type="entry name" value="TAP_C"/>
    <property type="match status" value="1"/>
</dbReference>
<organism evidence="11 12">
    <name type="scientific">Tuber melanosporum (strain Mel28)</name>
    <name type="common">Perigord black truffle</name>
    <dbReference type="NCBI Taxonomy" id="656061"/>
    <lineage>
        <taxon>Eukaryota</taxon>
        <taxon>Fungi</taxon>
        <taxon>Dikarya</taxon>
        <taxon>Ascomycota</taxon>
        <taxon>Pezizomycotina</taxon>
        <taxon>Pezizomycetes</taxon>
        <taxon>Pezizales</taxon>
        <taxon>Tuberaceae</taxon>
        <taxon>Tuber</taxon>
    </lineage>
</organism>
<keyword evidence="12" id="KW-1185">Reference proteome</keyword>
<keyword evidence="7" id="KW-0539">Nucleus</keyword>
<dbReference type="FunCoup" id="D5GCX3">
    <property type="interactions" value="468"/>
</dbReference>
<feature type="compositionally biased region" description="Basic residues" evidence="8">
    <location>
        <begin position="42"/>
        <end position="51"/>
    </location>
</feature>
<dbReference type="PANTHER" id="PTHR10662:SF22">
    <property type="entry name" value="NUCLEAR RNA EXPORT FACTOR 1"/>
    <property type="match status" value="1"/>
</dbReference>
<comment type="subcellular location">
    <subcellularLocation>
        <location evidence="1">Nucleus</location>
    </subcellularLocation>
</comment>
<dbReference type="Proteomes" id="UP000006911">
    <property type="component" value="Unassembled WGS sequence"/>
</dbReference>
<evidence type="ECO:0000256" key="5">
    <source>
        <dbReference type="ARBA" id="ARBA00022737"/>
    </source>
</evidence>
<dbReference type="InterPro" id="IPR001611">
    <property type="entry name" value="Leu-rich_rpt"/>
</dbReference>
<proteinExistence type="inferred from homology"/>
<dbReference type="PROSITE" id="PS51281">
    <property type="entry name" value="TAP_C"/>
    <property type="match status" value="1"/>
</dbReference>
<name>D5GCX3_TUBMM</name>
<dbReference type="PROSITE" id="PS50177">
    <property type="entry name" value="NTF2_DOMAIN"/>
    <property type="match status" value="1"/>
</dbReference>
<evidence type="ECO:0000313" key="11">
    <source>
        <dbReference type="EMBL" id="CAZ82366.1"/>
    </source>
</evidence>
<sequence length="661" mass="72428">MNSTALRPQGSHGGITKRAGGRTRIDRDGDLDMDGPSGGRGGRGRGNRNRGGRGGGAGAVSRGGRSGAGSIIPAGPAASRMDLNQNRNRGIPARGPRNGIVSVSETLVEVRITGWKDSKGSAEEAIAFLERKSRVKLRKTLKQGDTIIAQVPFPKIHSILEWNDAQFASSKLRLAAPSLGRLDVTERSEAVISRANPANKDTVDTILALEGVLANRYNPESKFLDLSRLGEDALLKANGFFQLSSTTSKMFPALMQVAEKKFTTAQQKRDTVHSVSLAYNNLKDVRTVTSLSVTFPDLKNLSLEGNSIQDWNTLDSWRHRFKNLEQLVLSGNPITSQQGYVEEAYRRYQKLLMLDNIPVDPAIRQKITAEGAAPVLPHKVQSRFIQDDYGVGMKFLSRFFEAYDADRVSLLREFYDGESLFSLSVNTSAPRTKEQQNTRQFWDEYIPRSRNLKRVSHLKGRTDRLAMGPDEIAKLWGELPATKHDLANGDAWSFDIWPVEVTSGVMGVLCTVHAEFQELNKVDGPQKVVRRSFDRSFMLRPDVLGKVKVANDMLVVRAYGGFDSWKPEDGSGSAGGGGEQEKGEAAKKSMCEQLMAQTRLRSDWATMCLSETGWNIESAWKAFLEAKANGAIPPDAYLPDSTTAPATAIGANTAGGRDGIL</sequence>
<protein>
    <submittedName>
        <fullName evidence="11">(Perigord truffle) hypothetical protein</fullName>
    </submittedName>
</protein>
<evidence type="ECO:0000256" key="7">
    <source>
        <dbReference type="ARBA" id="ARBA00023242"/>
    </source>
</evidence>
<dbReference type="InterPro" id="IPR040736">
    <property type="entry name" value="Mex67_RRM"/>
</dbReference>
<evidence type="ECO:0000256" key="3">
    <source>
        <dbReference type="ARBA" id="ARBA00022448"/>
    </source>
</evidence>
<evidence type="ECO:0000256" key="1">
    <source>
        <dbReference type="ARBA" id="ARBA00004123"/>
    </source>
</evidence>
<feature type="domain" description="TAP-C" evidence="10">
    <location>
        <begin position="585"/>
        <end position="640"/>
    </location>
</feature>
<dbReference type="STRING" id="656061.D5GCX3"/>
<dbReference type="Gene3D" id="1.10.8.10">
    <property type="entry name" value="DNA helicase RuvA subunit, C-terminal domain"/>
    <property type="match status" value="1"/>
</dbReference>
<reference evidence="11 12" key="1">
    <citation type="journal article" date="2010" name="Nature">
        <title>Perigord black truffle genome uncovers evolutionary origins and mechanisms of symbiosis.</title>
        <authorList>
            <person name="Martin F."/>
            <person name="Kohler A."/>
            <person name="Murat C."/>
            <person name="Balestrini R."/>
            <person name="Coutinho P.M."/>
            <person name="Jaillon O."/>
            <person name="Montanini B."/>
            <person name="Morin E."/>
            <person name="Noel B."/>
            <person name="Percudani R."/>
            <person name="Porcel B."/>
            <person name="Rubini A."/>
            <person name="Amicucci A."/>
            <person name="Amselem J."/>
            <person name="Anthouard V."/>
            <person name="Arcioni S."/>
            <person name="Artiguenave F."/>
            <person name="Aury J.M."/>
            <person name="Ballario P."/>
            <person name="Bolchi A."/>
            <person name="Brenna A."/>
            <person name="Brun A."/>
            <person name="Buee M."/>
            <person name="Cantarel B."/>
            <person name="Chevalier G."/>
            <person name="Couloux A."/>
            <person name="Da Silva C."/>
            <person name="Denoeud F."/>
            <person name="Duplessis S."/>
            <person name="Ghignone S."/>
            <person name="Hilselberger B."/>
            <person name="Iotti M."/>
            <person name="Marcais B."/>
            <person name="Mello A."/>
            <person name="Miranda M."/>
            <person name="Pacioni G."/>
            <person name="Quesneville H."/>
            <person name="Riccioni C."/>
            <person name="Ruotolo R."/>
            <person name="Splivallo R."/>
            <person name="Stocchi V."/>
            <person name="Tisserant E."/>
            <person name="Viscomi A.R."/>
            <person name="Zambonelli A."/>
            <person name="Zampieri E."/>
            <person name="Henrissat B."/>
            <person name="Lebrun M.H."/>
            <person name="Paolocci F."/>
            <person name="Bonfante P."/>
            <person name="Ottonello S."/>
            <person name="Wincker P."/>
        </authorList>
    </citation>
    <scope>NUCLEOTIDE SEQUENCE [LARGE SCALE GENOMIC DNA]</scope>
    <source>
        <strain evidence="11 12">Mel28</strain>
    </source>
</reference>
<dbReference type="SUPFAM" id="SSF46934">
    <property type="entry name" value="UBA-like"/>
    <property type="match status" value="1"/>
</dbReference>
<dbReference type="SUPFAM" id="SSF52058">
    <property type="entry name" value="L domain-like"/>
    <property type="match status" value="1"/>
</dbReference>
<dbReference type="InterPro" id="IPR032675">
    <property type="entry name" value="LRR_dom_sf"/>
</dbReference>
<keyword evidence="6" id="KW-0509">mRNA transport</keyword>
<dbReference type="Pfam" id="PF03943">
    <property type="entry name" value="TAP_C"/>
    <property type="match status" value="1"/>
</dbReference>
<dbReference type="GO" id="GO:0005634">
    <property type="term" value="C:nucleus"/>
    <property type="evidence" value="ECO:0007669"/>
    <property type="project" value="UniProtKB-SubCell"/>
</dbReference>
<feature type="region of interest" description="Disordered" evidence="8">
    <location>
        <begin position="1"/>
        <end position="97"/>
    </location>
</feature>
<keyword evidence="3" id="KW-0813">Transport</keyword>
<evidence type="ECO:0000259" key="9">
    <source>
        <dbReference type="PROSITE" id="PS50177"/>
    </source>
</evidence>
<dbReference type="InterPro" id="IPR030217">
    <property type="entry name" value="NXF_fam"/>
</dbReference>
<comment type="similarity">
    <text evidence="2">Belongs to the NXF family.</text>
</comment>
<dbReference type="InterPro" id="IPR032710">
    <property type="entry name" value="NTF2-like_dom_sf"/>
</dbReference>
<dbReference type="InterPro" id="IPR005637">
    <property type="entry name" value="TAP_C_dom"/>
</dbReference>
<dbReference type="GO" id="GO:0016973">
    <property type="term" value="P:poly(A)+ mRNA export from nucleus"/>
    <property type="evidence" value="ECO:0007669"/>
    <property type="project" value="TreeGrafter"/>
</dbReference>
<dbReference type="SUPFAM" id="SSF54427">
    <property type="entry name" value="NTF2-like"/>
    <property type="match status" value="1"/>
</dbReference>
<evidence type="ECO:0000259" key="10">
    <source>
        <dbReference type="PROSITE" id="PS51281"/>
    </source>
</evidence>
<gene>
    <name evidence="11" type="ORF">GSTUM_00000850001</name>
</gene>
<dbReference type="Gene3D" id="3.80.10.10">
    <property type="entry name" value="Ribonuclease Inhibitor"/>
    <property type="match status" value="1"/>
</dbReference>
<dbReference type="InterPro" id="IPR002075">
    <property type="entry name" value="NTF2_dom"/>
</dbReference>
<dbReference type="InParanoid" id="D5GCX3"/>
<feature type="region of interest" description="Disordered" evidence="8">
    <location>
        <begin position="567"/>
        <end position="588"/>
    </location>
</feature>
<feature type="compositionally biased region" description="Low complexity" evidence="8">
    <location>
        <begin position="59"/>
        <end position="79"/>
    </location>
</feature>
<keyword evidence="4" id="KW-0433">Leucine-rich repeat</keyword>
<dbReference type="eggNOG" id="KOG3763">
    <property type="taxonomic scope" value="Eukaryota"/>
</dbReference>
<dbReference type="Pfam" id="PF18444">
    <property type="entry name" value="RRM_9"/>
    <property type="match status" value="1"/>
</dbReference>
<dbReference type="EMBL" id="FN430128">
    <property type="protein sequence ID" value="CAZ82366.1"/>
    <property type="molecule type" value="Genomic_DNA"/>
</dbReference>
<dbReference type="PROSITE" id="PS51450">
    <property type="entry name" value="LRR"/>
    <property type="match status" value="1"/>
</dbReference>
<dbReference type="PANTHER" id="PTHR10662">
    <property type="entry name" value="NUCLEAR RNA EXPORT FACTOR"/>
    <property type="match status" value="1"/>
</dbReference>
<dbReference type="InterPro" id="IPR009060">
    <property type="entry name" value="UBA-like_sf"/>
</dbReference>
<dbReference type="RefSeq" id="XP_002838175.1">
    <property type="nucleotide sequence ID" value="XM_002838129.1"/>
</dbReference>
<evidence type="ECO:0000313" key="12">
    <source>
        <dbReference type="Proteomes" id="UP000006911"/>
    </source>
</evidence>
<dbReference type="Gene3D" id="3.10.450.50">
    <property type="match status" value="1"/>
</dbReference>
<dbReference type="AlphaFoldDB" id="D5GCX3"/>